<reference evidence="2" key="1">
    <citation type="submission" date="2023-03" db="EMBL/GenBank/DDBJ databases">
        <authorList>
            <person name="Julca I."/>
        </authorList>
    </citation>
    <scope>NUCLEOTIDE SEQUENCE</scope>
</reference>
<dbReference type="Pfam" id="PF25015">
    <property type="entry name" value="RBD_AKAP-17A"/>
    <property type="match status" value="1"/>
</dbReference>
<organism evidence="2 3">
    <name type="scientific">Oldenlandia corymbosa var. corymbosa</name>
    <dbReference type="NCBI Taxonomy" id="529605"/>
    <lineage>
        <taxon>Eukaryota</taxon>
        <taxon>Viridiplantae</taxon>
        <taxon>Streptophyta</taxon>
        <taxon>Embryophyta</taxon>
        <taxon>Tracheophyta</taxon>
        <taxon>Spermatophyta</taxon>
        <taxon>Magnoliopsida</taxon>
        <taxon>eudicotyledons</taxon>
        <taxon>Gunneridae</taxon>
        <taxon>Pentapetalae</taxon>
        <taxon>asterids</taxon>
        <taxon>lamiids</taxon>
        <taxon>Gentianales</taxon>
        <taxon>Rubiaceae</taxon>
        <taxon>Rubioideae</taxon>
        <taxon>Spermacoceae</taxon>
        <taxon>Hedyotis-Oldenlandia complex</taxon>
        <taxon>Oldenlandia</taxon>
    </lineage>
</organism>
<evidence type="ECO:0000313" key="2">
    <source>
        <dbReference type="EMBL" id="CAI9116012.1"/>
    </source>
</evidence>
<proteinExistence type="predicted"/>
<feature type="compositionally biased region" description="Polar residues" evidence="1">
    <location>
        <begin position="298"/>
        <end position="314"/>
    </location>
</feature>
<evidence type="ECO:0000256" key="1">
    <source>
        <dbReference type="SAM" id="MobiDB-lite"/>
    </source>
</evidence>
<dbReference type="InterPro" id="IPR056852">
    <property type="entry name" value="AK17A/B"/>
</dbReference>
<evidence type="ECO:0000313" key="3">
    <source>
        <dbReference type="Proteomes" id="UP001161247"/>
    </source>
</evidence>
<sequence>MSKDGSLDSLGPFDSLQLDSDLSLHPRIKLLLTIFRADKSVNPIDEWKIKRSLIEYLKSSHSIEVEDEKDVDIRKFKDLKKRKREDPVARGALVIRDLGFLSRLKNEDDVEKKFFEWRKNFVAKMDGMELNLEGSKFKLGAVLPPSDDFEAMRKEWEENLAFGNRGHNRGGRQPDTLVLRGVPSRWFAETRVSSKPSMLVTHTIFSALGKIRNLDVAEDNDISLDADDDGEEIVSGLLCKIVVRYETYKDFHDALKILSGHSLQKQGSRLKADYEVTWDRDGFFQNGRTRTEGRSRWEPTNGSGRRYYNATQYNPDEARPKRFRE</sequence>
<dbReference type="PANTHER" id="PTHR12484:SF4">
    <property type="entry name" value="A-KINASE ANCHOR PROTEIN 17A"/>
    <property type="match status" value="1"/>
</dbReference>
<accession>A0AAV1E8K4</accession>
<dbReference type="Proteomes" id="UP001161247">
    <property type="component" value="Chromosome 8"/>
</dbReference>
<dbReference type="AlphaFoldDB" id="A0AAV1E8K4"/>
<dbReference type="EMBL" id="OX459125">
    <property type="protein sequence ID" value="CAI9116012.1"/>
    <property type="molecule type" value="Genomic_DNA"/>
</dbReference>
<feature type="compositionally biased region" description="Basic and acidic residues" evidence="1">
    <location>
        <begin position="316"/>
        <end position="325"/>
    </location>
</feature>
<gene>
    <name evidence="2" type="ORF">OLC1_LOCUS22410</name>
</gene>
<keyword evidence="3" id="KW-1185">Reference proteome</keyword>
<name>A0AAV1E8K4_OLDCO</name>
<feature type="region of interest" description="Disordered" evidence="1">
    <location>
        <begin position="289"/>
        <end position="325"/>
    </location>
</feature>
<dbReference type="PANTHER" id="PTHR12484">
    <property type="entry name" value="B-LYMPHOCYTE ANTIGEN-RELATED"/>
    <property type="match status" value="1"/>
</dbReference>
<protein>
    <submittedName>
        <fullName evidence="2">OLC1v1017049C2</fullName>
    </submittedName>
</protein>